<evidence type="ECO:0000313" key="2">
    <source>
        <dbReference type="EMBL" id="AAK50591.1"/>
    </source>
</evidence>
<reference evidence="3" key="2">
    <citation type="journal article" date="2008" name="Nucleic Acids Res.">
        <title>The rice annotation project database (RAP-DB): 2008 update.</title>
        <authorList>
            <consortium name="The rice annotation project (RAP)"/>
        </authorList>
    </citation>
    <scope>GENOME REANNOTATION</scope>
    <source>
        <strain evidence="3">cv. Nipponbare</strain>
    </source>
</reference>
<name>Q94LB8_ORYSJ</name>
<dbReference type="AlphaFoldDB" id="Q94LB8"/>
<sequence>MTSGERGCRNRIDGAGGCAAVGVRGMERGGWARGGRAIWASGVIFGYSRPNGQPGPARHGTLTARPTRARPVRHGSCSGPCRAGPRAKASAQARPNELLAVPGRHGYCSGPWAVSPFPIAQLPPFPIAQKQRARAARWHWGDGGGGAARSTLPRSSGGVGNAGKGRPDPPLHGRGRSSPLAASASLIFGSGLSANPPPLPFPLLSDRGRSSEDEQKRGGHLKRRESSGARGQRAAVAAPPLSPSVASLLSSAAPLSPLPSAVACRAGGGGGIGEERRTAAVPATSPMTASLLSPSFPRFLFRPHPPTHPDKSDEVPMANFGSPNFTWLGHVKWRPLVLVVSTCHIG</sequence>
<evidence type="ECO:0000256" key="1">
    <source>
        <dbReference type="SAM" id="MobiDB-lite"/>
    </source>
</evidence>
<accession>Q94LB8</accession>
<proteinExistence type="predicted"/>
<organism evidence="2 3">
    <name type="scientific">Oryza sativa subsp. japonica</name>
    <name type="common">Rice</name>
    <dbReference type="NCBI Taxonomy" id="39947"/>
    <lineage>
        <taxon>Eukaryota</taxon>
        <taxon>Viridiplantae</taxon>
        <taxon>Streptophyta</taxon>
        <taxon>Embryophyta</taxon>
        <taxon>Tracheophyta</taxon>
        <taxon>Spermatophyta</taxon>
        <taxon>Magnoliopsida</taxon>
        <taxon>Liliopsida</taxon>
        <taxon>Poales</taxon>
        <taxon>Poaceae</taxon>
        <taxon>BOP clade</taxon>
        <taxon>Oryzoideae</taxon>
        <taxon>Oryzeae</taxon>
        <taxon>Oryzinae</taxon>
        <taxon>Oryza</taxon>
        <taxon>Oryza sativa</taxon>
    </lineage>
</organism>
<feature type="region of interest" description="Disordered" evidence="1">
    <location>
        <begin position="68"/>
        <end position="93"/>
    </location>
</feature>
<feature type="region of interest" description="Disordered" evidence="1">
    <location>
        <begin position="198"/>
        <end position="239"/>
    </location>
</feature>
<dbReference type="EMBL" id="AC084404">
    <property type="protein sequence ID" value="AAK50591.1"/>
    <property type="molecule type" value="Genomic_DNA"/>
</dbReference>
<evidence type="ECO:0000313" key="3">
    <source>
        <dbReference type="Proteomes" id="UP000000763"/>
    </source>
</evidence>
<protein>
    <submittedName>
        <fullName evidence="2">Uncharacterized protein</fullName>
    </submittedName>
</protein>
<reference evidence="3" key="1">
    <citation type="journal article" date="2005" name="Nature">
        <title>The map-based sequence of the rice genome.</title>
        <authorList>
            <consortium name="International rice genome sequencing project (IRGSP)"/>
            <person name="Matsumoto T."/>
            <person name="Wu J."/>
            <person name="Kanamori H."/>
            <person name="Katayose Y."/>
            <person name="Fujisawa M."/>
            <person name="Namiki N."/>
            <person name="Mizuno H."/>
            <person name="Yamamoto K."/>
            <person name="Antonio B.A."/>
            <person name="Baba T."/>
            <person name="Sakata K."/>
            <person name="Nagamura Y."/>
            <person name="Aoki H."/>
            <person name="Arikawa K."/>
            <person name="Arita K."/>
            <person name="Bito T."/>
            <person name="Chiden Y."/>
            <person name="Fujitsuka N."/>
            <person name="Fukunaka R."/>
            <person name="Hamada M."/>
            <person name="Harada C."/>
            <person name="Hayashi A."/>
            <person name="Hijishita S."/>
            <person name="Honda M."/>
            <person name="Hosokawa S."/>
            <person name="Ichikawa Y."/>
            <person name="Idonuma A."/>
            <person name="Iijima M."/>
            <person name="Ikeda M."/>
            <person name="Ikeno M."/>
            <person name="Ito K."/>
            <person name="Ito S."/>
            <person name="Ito T."/>
            <person name="Ito Y."/>
            <person name="Ito Y."/>
            <person name="Iwabuchi A."/>
            <person name="Kamiya K."/>
            <person name="Karasawa W."/>
            <person name="Kurita K."/>
            <person name="Katagiri S."/>
            <person name="Kikuta A."/>
            <person name="Kobayashi H."/>
            <person name="Kobayashi N."/>
            <person name="Machita K."/>
            <person name="Maehara T."/>
            <person name="Masukawa M."/>
            <person name="Mizubayashi T."/>
            <person name="Mukai Y."/>
            <person name="Nagasaki H."/>
            <person name="Nagata Y."/>
            <person name="Naito S."/>
            <person name="Nakashima M."/>
            <person name="Nakama Y."/>
            <person name="Nakamichi Y."/>
            <person name="Nakamura M."/>
            <person name="Meguro A."/>
            <person name="Negishi M."/>
            <person name="Ohta I."/>
            <person name="Ohta T."/>
            <person name="Okamoto M."/>
            <person name="Ono N."/>
            <person name="Saji S."/>
            <person name="Sakaguchi M."/>
            <person name="Sakai K."/>
            <person name="Shibata M."/>
            <person name="Shimokawa T."/>
            <person name="Song J."/>
            <person name="Takazaki Y."/>
            <person name="Terasawa K."/>
            <person name="Tsugane M."/>
            <person name="Tsuji K."/>
            <person name="Ueda S."/>
            <person name="Waki K."/>
            <person name="Yamagata H."/>
            <person name="Yamamoto M."/>
            <person name="Yamamoto S."/>
            <person name="Yamane H."/>
            <person name="Yoshiki S."/>
            <person name="Yoshihara R."/>
            <person name="Yukawa K."/>
            <person name="Zhong H."/>
            <person name="Yano M."/>
            <person name="Yuan Q."/>
            <person name="Ouyang S."/>
            <person name="Liu J."/>
            <person name="Jones K.M."/>
            <person name="Gansberger K."/>
            <person name="Moffat K."/>
            <person name="Hill J."/>
            <person name="Bera J."/>
            <person name="Fadrosh D."/>
            <person name="Jin S."/>
            <person name="Johri S."/>
            <person name="Kim M."/>
            <person name="Overton L."/>
            <person name="Reardon M."/>
            <person name="Tsitrin T."/>
            <person name="Vuong H."/>
            <person name="Weaver B."/>
            <person name="Ciecko A."/>
            <person name="Tallon L."/>
            <person name="Jackson J."/>
            <person name="Pai G."/>
            <person name="Aken S.V."/>
            <person name="Utterback T."/>
            <person name="Reidmuller S."/>
            <person name="Feldblyum T."/>
            <person name="Hsiao J."/>
            <person name="Zismann V."/>
            <person name="Iobst S."/>
            <person name="de Vazeille A.R."/>
            <person name="Buell C.R."/>
            <person name="Ying K."/>
            <person name="Li Y."/>
            <person name="Lu T."/>
            <person name="Huang Y."/>
            <person name="Zhao Q."/>
            <person name="Feng Q."/>
            <person name="Zhang L."/>
            <person name="Zhu J."/>
            <person name="Weng Q."/>
            <person name="Mu J."/>
            <person name="Lu Y."/>
            <person name="Fan D."/>
            <person name="Liu Y."/>
            <person name="Guan J."/>
            <person name="Zhang Y."/>
            <person name="Yu S."/>
            <person name="Liu X."/>
            <person name="Zhang Y."/>
            <person name="Hong G."/>
            <person name="Han B."/>
            <person name="Choisne N."/>
            <person name="Demange N."/>
            <person name="Orjeda G."/>
            <person name="Samain S."/>
            <person name="Cattolico L."/>
            <person name="Pelletier E."/>
            <person name="Couloux A."/>
            <person name="Segurens B."/>
            <person name="Wincker P."/>
            <person name="D'Hont A."/>
            <person name="Scarpelli C."/>
            <person name="Weissenbach J."/>
            <person name="Salanoubat M."/>
            <person name="Quetier F."/>
            <person name="Yu Y."/>
            <person name="Kim H.R."/>
            <person name="Rambo T."/>
            <person name="Currie J."/>
            <person name="Collura K."/>
            <person name="Luo M."/>
            <person name="Yang T."/>
            <person name="Ammiraju J.S.S."/>
            <person name="Engler F."/>
            <person name="Soderlund C."/>
            <person name="Wing R.A."/>
            <person name="Palmer L.E."/>
            <person name="de la Bastide M."/>
            <person name="Spiegel L."/>
            <person name="Nascimento L."/>
            <person name="Zutavern T."/>
            <person name="O'Shaughnessy A."/>
            <person name="Dike S."/>
            <person name="Dedhia N."/>
            <person name="Preston R."/>
            <person name="Balija V."/>
            <person name="McCombie W.R."/>
            <person name="Chow T."/>
            <person name="Chen H."/>
            <person name="Chung M."/>
            <person name="Chen C."/>
            <person name="Shaw J."/>
            <person name="Wu H."/>
            <person name="Hsiao K."/>
            <person name="Chao Y."/>
            <person name="Chu M."/>
            <person name="Cheng C."/>
            <person name="Hour A."/>
            <person name="Lee P."/>
            <person name="Lin S."/>
            <person name="Lin Y."/>
            <person name="Liou J."/>
            <person name="Liu S."/>
            <person name="Hsing Y."/>
            <person name="Raghuvanshi S."/>
            <person name="Mohanty A."/>
            <person name="Bharti A.K."/>
            <person name="Gaur A."/>
            <person name="Gupta V."/>
            <person name="Kumar D."/>
            <person name="Ravi V."/>
            <person name="Vij S."/>
            <person name="Kapur A."/>
            <person name="Khurana P."/>
            <person name="Khurana P."/>
            <person name="Khurana J.P."/>
            <person name="Tyagi A.K."/>
            <person name="Gaikwad K."/>
            <person name="Singh A."/>
            <person name="Dalal V."/>
            <person name="Srivastava S."/>
            <person name="Dixit A."/>
            <person name="Pal A.K."/>
            <person name="Ghazi I.A."/>
            <person name="Yadav M."/>
            <person name="Pandit A."/>
            <person name="Bhargava A."/>
            <person name="Sureshbabu K."/>
            <person name="Batra K."/>
            <person name="Sharma T.R."/>
            <person name="Mohapatra T."/>
            <person name="Singh N.K."/>
            <person name="Messing J."/>
            <person name="Nelson A.B."/>
            <person name="Fuks G."/>
            <person name="Kavchok S."/>
            <person name="Keizer G."/>
            <person name="Linton E."/>
            <person name="Llaca V."/>
            <person name="Song R."/>
            <person name="Tanyolac B."/>
            <person name="Young S."/>
            <person name="Ho-Il K."/>
            <person name="Hahn J.H."/>
            <person name="Sangsakoo G."/>
            <person name="Vanavichit A."/>
            <person name="de Mattos Luiz.A.T."/>
            <person name="Zimmer P.D."/>
            <person name="Malone G."/>
            <person name="Dellagostin O."/>
            <person name="de Oliveira A.C."/>
            <person name="Bevan M."/>
            <person name="Bancroft I."/>
            <person name="Minx P."/>
            <person name="Cordum H."/>
            <person name="Wilson R."/>
            <person name="Cheng Z."/>
            <person name="Jin W."/>
            <person name="Jiang J."/>
            <person name="Leong S.A."/>
            <person name="Iwama H."/>
            <person name="Gojobori T."/>
            <person name="Itoh T."/>
            <person name="Niimura Y."/>
            <person name="Fujii Y."/>
            <person name="Habara T."/>
            <person name="Sakai H."/>
            <person name="Sato Y."/>
            <person name="Wilson G."/>
            <person name="Kumar K."/>
            <person name="McCouch S."/>
            <person name="Juretic N."/>
            <person name="Hoen D."/>
            <person name="Wright S."/>
            <person name="Bruskiewich R."/>
            <person name="Bureau T."/>
            <person name="Miyao A."/>
            <person name="Hirochika H."/>
            <person name="Nishikawa T."/>
            <person name="Kadowaki K."/>
            <person name="Sugiura M."/>
            <person name="Burr B."/>
            <person name="Sasaki T."/>
        </authorList>
    </citation>
    <scope>NUCLEOTIDE SEQUENCE [LARGE SCALE GENOMIC DNA]</scope>
    <source>
        <strain evidence="3">cv. Nipponbare</strain>
    </source>
</reference>
<gene>
    <name evidence="2" type="primary">OSJNBa0026A15.31</name>
</gene>
<feature type="region of interest" description="Disordered" evidence="1">
    <location>
        <begin position="133"/>
        <end position="179"/>
    </location>
</feature>
<dbReference type="Proteomes" id="UP000000763">
    <property type="component" value="Chromosome 3"/>
</dbReference>
<feature type="compositionally biased region" description="Basic and acidic residues" evidence="1">
    <location>
        <begin position="206"/>
        <end position="217"/>
    </location>
</feature>